<dbReference type="Gene3D" id="2.160.20.10">
    <property type="entry name" value="Single-stranded right-handed beta-helix, Pectin lyase-like"/>
    <property type="match status" value="1"/>
</dbReference>
<dbReference type="EMBL" id="JADOES010000002">
    <property type="protein sequence ID" value="MBT9314085.1"/>
    <property type="molecule type" value="Genomic_DNA"/>
</dbReference>
<sequence length="1442" mass="145269">MNAGDSVFFSPDRDTTGIGNAEDIIQSDGNGGFGIFFDGSSLGISGANIDAFDIVSSTEILMSFSRALTLDGIGLVDDSDIVQFNATSLGENATAGSFAMVLDGSTIGLTQPTEDIDALTRLDDGTLLFSTSASASTINGLQTVDEDLIQYNPANGEVSLYFDGSDVGLTRSREDVNAVTVVNNQLLLSTTGRFAVNGISGQDEDVFSFTATTTGTNTQGVFDSVLCFDGSALGFTGDIAALDIAGPATLNNAPDALNDAFITAEETAFGGNLFADNGGGADVDPDGDAFTVTSNTNPTNGNVVVNADGTFTYTPNANFNGIDSFDYTITDINGGTDTATVNITVVGVNDAPDAVDDVFTTAEDTAVNGNLFADNGSGVDTDIDGDAFTVTNNTAPVNGMVVVNADGTFTYTPNANFNGGDSFTYTIDDGNGGTDTATVNITVNAVNDAPDAVDDVFTTAEDTAFNGNLFADNGSGVDSDIDGNAFTITSNTTATNGAVVVNADGTFTYTPNANFNGGDSFTYTIDDGNGGTDTATVNITVTGVNDAPDAVNDVFTTAEDTAVNGNLFADNGSGVDADIDGDVFTVTSNTTATNGAVVVNADGTFTYTPNANFNGGDSFTYTIDDGNGGTDTATVNITVNAVNDAPDAVDDAFTTAEDTAVNGNLFADNGSGVDLDIDGNAFTVTSNTTATNGTVIVNTDGTFTYTPTANFNGGDSFTYTIDDGNGGTDTATVNITVTAVNDAPDAVDDAFTTAEDTVINGNLFADNGNGVDLDIDGDVFTVTNNTLPAFGVLEMNANGTFTYSPNANFNGSDSFTYTIDDGNGGTDTATVNITVTAVNDAPINAVPGAQTTDDATPINFGSGIQISDVDADAGIVQSTLSVGFGTLTATTGGGATVTTNGTTAVTITGTIAQVNAALTGLVYDPVGTSGNATITLVTDDQGNTGTGGSLTDTDTIAVTVNPAVVAPDAVNDAFNVTGNVGISMASTIFGNDLGGTPTALFFGDTLGTASGTAANGTNTIATTNGGTVLLSADGVLTYTPAAGFTGTDSFFYFSSNAGGNDTAEVTFTVNDLIWFIDDTAGGTSDGTLVNPFTSLAAFNAVNNGAGNNPAAGDNIFLAAGNYTGGTTLLDGQALIGQGTTGTLDGLLGITLPTFSNPLPTLGGADPIIVNDGGNAITLGSGNTVRGLTISGATTQNGIVGNNVGNTLIDNVNFTGLALEAAQLTNTTANATITLQNNTVNSPNSSTGVELELMNNGSATNVTVNITNNTLSNVVNSAILVENNSNGTLNTTISGNNVMVNNAGSFAIEVEQVNNGTTTALIDNNTVSGQLNDSDVIFVNANNGTGTLNATITNNSNNTAPTGIGTGLFGRANNNNTLNLNISGNNFTGALEEIFLSQVPIPGETPTLNVTQASTANLSAVNNGGRVFTSGTINFNQPAPPVP</sequence>
<comment type="caution">
    <text evidence="1">The sequence shown here is derived from an EMBL/GenBank/DDBJ whole genome shotgun (WGS) entry which is preliminary data.</text>
</comment>
<dbReference type="Gene3D" id="2.60.40.3440">
    <property type="match status" value="6"/>
</dbReference>
<gene>
    <name evidence="1" type="ORF">IXB50_01430</name>
</gene>
<keyword evidence="2" id="KW-1185">Reference proteome</keyword>
<proteinExistence type="predicted"/>
<dbReference type="Proteomes" id="UP000717364">
    <property type="component" value="Unassembled WGS sequence"/>
</dbReference>
<reference evidence="1" key="1">
    <citation type="submission" date="2020-11" db="EMBL/GenBank/DDBJ databases">
        <authorList>
            <person name="Konstantinou D."/>
            <person name="Gkelis S."/>
            <person name="Popin R."/>
            <person name="Fewer D."/>
            <person name="Sivonen K."/>
        </authorList>
    </citation>
    <scope>NUCLEOTIDE SEQUENCE</scope>
    <source>
        <strain evidence="1">TAU-MAC 1115</strain>
    </source>
</reference>
<evidence type="ECO:0000313" key="1">
    <source>
        <dbReference type="EMBL" id="MBT9314085.1"/>
    </source>
</evidence>
<dbReference type="Pfam" id="PF17963">
    <property type="entry name" value="Big_9"/>
    <property type="match status" value="7"/>
</dbReference>
<organism evidence="1 2">
    <name type="scientific">Leptothoe spongobia TAU-MAC 1115</name>
    <dbReference type="NCBI Taxonomy" id="1967444"/>
    <lineage>
        <taxon>Bacteria</taxon>
        <taxon>Bacillati</taxon>
        <taxon>Cyanobacteriota</taxon>
        <taxon>Cyanophyceae</taxon>
        <taxon>Nodosilineales</taxon>
        <taxon>Cymatolegaceae</taxon>
        <taxon>Leptothoe</taxon>
        <taxon>Leptothoe spongobia</taxon>
    </lineage>
</organism>
<dbReference type="Gene3D" id="2.60.40.2810">
    <property type="match status" value="1"/>
</dbReference>
<dbReference type="RefSeq" id="WP_215607155.1">
    <property type="nucleotide sequence ID" value="NZ_JADOES010000002.1"/>
</dbReference>
<dbReference type="SMART" id="SM00710">
    <property type="entry name" value="PbH1"/>
    <property type="match status" value="9"/>
</dbReference>
<name>A0A947DB93_9CYAN</name>
<reference evidence="1" key="2">
    <citation type="journal article" date="2021" name="Mar. Drugs">
        <title>Genome Reduction and Secondary Metabolism of the Marine Sponge-Associated Cyanobacterium Leptothoe.</title>
        <authorList>
            <person name="Konstantinou D."/>
            <person name="Popin R.V."/>
            <person name="Fewer D.P."/>
            <person name="Sivonen K."/>
            <person name="Gkelis S."/>
        </authorList>
    </citation>
    <scope>NUCLEOTIDE SEQUENCE</scope>
    <source>
        <strain evidence="1">TAU-MAC 1115</strain>
    </source>
</reference>
<dbReference type="InterPro" id="IPR006626">
    <property type="entry name" value="PbH1"/>
</dbReference>
<accession>A0A947DB93</accession>
<dbReference type="InterPro" id="IPR012334">
    <property type="entry name" value="Pectin_lyas_fold"/>
</dbReference>
<dbReference type="NCBIfam" id="NF012211">
    <property type="entry name" value="tand_rpt_95"/>
    <property type="match status" value="6"/>
</dbReference>
<protein>
    <submittedName>
        <fullName evidence="1">Tandem-95 repeat protein</fullName>
    </submittedName>
</protein>
<evidence type="ECO:0000313" key="2">
    <source>
        <dbReference type="Proteomes" id="UP000717364"/>
    </source>
</evidence>